<dbReference type="RefSeq" id="XP_033518226.1">
    <property type="nucleotide sequence ID" value="XM_033671902.1"/>
</dbReference>
<evidence type="ECO:0000256" key="1">
    <source>
        <dbReference type="SAM" id="MobiDB-lite"/>
    </source>
</evidence>
<dbReference type="EMBL" id="ML977521">
    <property type="protein sequence ID" value="KAF2123832.1"/>
    <property type="molecule type" value="Genomic_DNA"/>
</dbReference>
<gene>
    <name evidence="2" type="ORF">P153DRAFT_401406</name>
</gene>
<evidence type="ECO:0000313" key="3">
    <source>
        <dbReference type="Proteomes" id="UP000799771"/>
    </source>
</evidence>
<sequence>MLPHGHLQPLPKPHHRALHRPSLPNHKYHHRRSPKLSSCRPQIHSPSWVLRPTSPPKSASPSKPCSHEAMTQHPSLLRRRRN</sequence>
<keyword evidence="3" id="KW-1185">Reference proteome</keyword>
<feature type="region of interest" description="Disordered" evidence="1">
    <location>
        <begin position="1"/>
        <end position="82"/>
    </location>
</feature>
<accession>A0A6A5ZVR6</accession>
<proteinExistence type="predicted"/>
<reference evidence="2" key="1">
    <citation type="journal article" date="2020" name="Stud. Mycol.">
        <title>101 Dothideomycetes genomes: a test case for predicting lifestyles and emergence of pathogens.</title>
        <authorList>
            <person name="Haridas S."/>
            <person name="Albert R."/>
            <person name="Binder M."/>
            <person name="Bloem J."/>
            <person name="Labutti K."/>
            <person name="Salamov A."/>
            <person name="Andreopoulos B."/>
            <person name="Baker S."/>
            <person name="Barry K."/>
            <person name="Bills G."/>
            <person name="Bluhm B."/>
            <person name="Cannon C."/>
            <person name="Castanera R."/>
            <person name="Culley D."/>
            <person name="Daum C."/>
            <person name="Ezra D."/>
            <person name="Gonzalez J."/>
            <person name="Henrissat B."/>
            <person name="Kuo A."/>
            <person name="Liang C."/>
            <person name="Lipzen A."/>
            <person name="Lutzoni F."/>
            <person name="Magnuson J."/>
            <person name="Mondo S."/>
            <person name="Nolan M."/>
            <person name="Ohm R."/>
            <person name="Pangilinan J."/>
            <person name="Park H.-J."/>
            <person name="Ramirez L."/>
            <person name="Alfaro M."/>
            <person name="Sun H."/>
            <person name="Tritt A."/>
            <person name="Yoshinaga Y."/>
            <person name="Zwiers L.-H."/>
            <person name="Turgeon B."/>
            <person name="Goodwin S."/>
            <person name="Spatafora J."/>
            <person name="Crous P."/>
            <person name="Grigoriev I."/>
        </authorList>
    </citation>
    <scope>NUCLEOTIDE SEQUENCE</scope>
    <source>
        <strain evidence="2">CBS 119687</strain>
    </source>
</reference>
<protein>
    <submittedName>
        <fullName evidence="2">Uncharacterized protein</fullName>
    </submittedName>
</protein>
<name>A0A6A5ZVR6_9PLEO</name>
<evidence type="ECO:0000313" key="2">
    <source>
        <dbReference type="EMBL" id="KAF2123832.1"/>
    </source>
</evidence>
<dbReference type="AlphaFoldDB" id="A0A6A5ZVR6"/>
<organism evidence="2 3">
    <name type="scientific">Dothidotthia symphoricarpi CBS 119687</name>
    <dbReference type="NCBI Taxonomy" id="1392245"/>
    <lineage>
        <taxon>Eukaryota</taxon>
        <taxon>Fungi</taxon>
        <taxon>Dikarya</taxon>
        <taxon>Ascomycota</taxon>
        <taxon>Pezizomycotina</taxon>
        <taxon>Dothideomycetes</taxon>
        <taxon>Pleosporomycetidae</taxon>
        <taxon>Pleosporales</taxon>
        <taxon>Dothidotthiaceae</taxon>
        <taxon>Dothidotthia</taxon>
    </lineage>
</organism>
<dbReference type="GeneID" id="54412334"/>
<dbReference type="Proteomes" id="UP000799771">
    <property type="component" value="Unassembled WGS sequence"/>
</dbReference>